<dbReference type="InterPro" id="IPR041657">
    <property type="entry name" value="HTH_17"/>
</dbReference>
<sequence length="65" mass="7686">MEDRWLSVEEIAQYLGVSKDTVYTWINKKKMPAHKIGRLWKFKKDEVDIWVRDGKASGSKESEDQ</sequence>
<protein>
    <submittedName>
        <fullName evidence="2">DNA-binding protein, excisionase family</fullName>
    </submittedName>
</protein>
<evidence type="ECO:0000313" key="3">
    <source>
        <dbReference type="Proteomes" id="UP000005778"/>
    </source>
</evidence>
<dbReference type="STRING" id="879212.DespoDRAFT_00989"/>
<reference evidence="2 3" key="2">
    <citation type="submission" date="2012-02" db="EMBL/GenBank/DDBJ databases">
        <title>Improved High-Quality Draft sequence of Desulfobacter postgatei 2ac9.</title>
        <authorList>
            <consortium name="US DOE Joint Genome Institute"/>
            <person name="Lucas S."/>
            <person name="Han J."/>
            <person name="Lapidus A."/>
            <person name="Cheng J.-F."/>
            <person name="Goodwin L."/>
            <person name="Pitluck S."/>
            <person name="Peters L."/>
            <person name="Ovchinnikova G."/>
            <person name="Held B."/>
            <person name="Detter J.C."/>
            <person name="Han C."/>
            <person name="Tapia R."/>
            <person name="Land M."/>
            <person name="Hauser L."/>
            <person name="Kyrpides N."/>
            <person name="Ivanova N."/>
            <person name="Pagani I."/>
            <person name="Orellana R."/>
            <person name="Lovley D."/>
            <person name="Woyke T."/>
        </authorList>
    </citation>
    <scope>NUCLEOTIDE SEQUENCE [LARGE SCALE GENOMIC DNA]</scope>
    <source>
        <strain evidence="2 3">2ac9</strain>
    </source>
</reference>
<dbReference type="Pfam" id="PF12728">
    <property type="entry name" value="HTH_17"/>
    <property type="match status" value="1"/>
</dbReference>
<dbReference type="EMBL" id="CM001488">
    <property type="protein sequence ID" value="EIM62965.1"/>
    <property type="molecule type" value="Genomic_DNA"/>
</dbReference>
<dbReference type="InterPro" id="IPR036388">
    <property type="entry name" value="WH-like_DNA-bd_sf"/>
</dbReference>
<dbReference type="NCBIfam" id="TIGR01764">
    <property type="entry name" value="excise"/>
    <property type="match status" value="1"/>
</dbReference>
<dbReference type="AlphaFoldDB" id="I5B0F2"/>
<reference evidence="2 3" key="1">
    <citation type="submission" date="2011-09" db="EMBL/GenBank/DDBJ databases">
        <authorList>
            <consortium name="US DOE Joint Genome Institute (JGI-PGF)"/>
            <person name="Lucas S."/>
            <person name="Han J."/>
            <person name="Lapidus A."/>
            <person name="Cheng J.-F."/>
            <person name="Goodwin L."/>
            <person name="Pitluck S."/>
            <person name="Peters L."/>
            <person name="Land M.L."/>
            <person name="Hauser L."/>
            <person name="Orellana R."/>
            <person name="Lovley D."/>
            <person name="Woyke T.J."/>
        </authorList>
    </citation>
    <scope>NUCLEOTIDE SEQUENCE [LARGE SCALE GENOMIC DNA]</scope>
    <source>
        <strain evidence="2 3">2ac9</strain>
    </source>
</reference>
<dbReference type="OrthoDB" id="9800023at2"/>
<dbReference type="HOGENOM" id="CLU_140176_10_1_7"/>
<accession>I5B0F2</accession>
<dbReference type="SUPFAM" id="SSF46955">
    <property type="entry name" value="Putative DNA-binding domain"/>
    <property type="match status" value="1"/>
</dbReference>
<evidence type="ECO:0000259" key="1">
    <source>
        <dbReference type="Pfam" id="PF12728"/>
    </source>
</evidence>
<dbReference type="InterPro" id="IPR010093">
    <property type="entry name" value="SinI_DNA-bd"/>
</dbReference>
<dbReference type="Proteomes" id="UP000005778">
    <property type="component" value="Chromosome"/>
</dbReference>
<organism evidence="2 3">
    <name type="scientific">Desulfobacter postgatei 2ac9</name>
    <dbReference type="NCBI Taxonomy" id="879212"/>
    <lineage>
        <taxon>Bacteria</taxon>
        <taxon>Pseudomonadati</taxon>
        <taxon>Thermodesulfobacteriota</taxon>
        <taxon>Desulfobacteria</taxon>
        <taxon>Desulfobacterales</taxon>
        <taxon>Desulfobacteraceae</taxon>
        <taxon>Desulfobacter</taxon>
    </lineage>
</organism>
<dbReference type="RefSeq" id="WP_004071816.1">
    <property type="nucleotide sequence ID" value="NZ_CM001488.1"/>
</dbReference>
<evidence type="ECO:0000313" key="2">
    <source>
        <dbReference type="EMBL" id="EIM62965.1"/>
    </source>
</evidence>
<dbReference type="GO" id="GO:0003677">
    <property type="term" value="F:DNA binding"/>
    <property type="evidence" value="ECO:0007669"/>
    <property type="project" value="UniProtKB-KW"/>
</dbReference>
<gene>
    <name evidence="2" type="ORF">DespoDRAFT_00989</name>
</gene>
<dbReference type="eggNOG" id="COG3311">
    <property type="taxonomic scope" value="Bacteria"/>
</dbReference>
<proteinExistence type="predicted"/>
<name>I5B0F2_9BACT</name>
<feature type="domain" description="Helix-turn-helix" evidence="1">
    <location>
        <begin position="5"/>
        <end position="53"/>
    </location>
</feature>
<keyword evidence="2" id="KW-0238">DNA-binding</keyword>
<dbReference type="NCBIfam" id="NF047737">
    <property type="entry name" value="antiphage_MADS1"/>
    <property type="match status" value="1"/>
</dbReference>
<dbReference type="Gene3D" id="1.10.10.10">
    <property type="entry name" value="Winged helix-like DNA-binding domain superfamily/Winged helix DNA-binding domain"/>
    <property type="match status" value="1"/>
</dbReference>
<dbReference type="InterPro" id="IPR009061">
    <property type="entry name" value="DNA-bd_dom_put_sf"/>
</dbReference>
<keyword evidence="3" id="KW-1185">Reference proteome</keyword>